<reference evidence="2" key="1">
    <citation type="submission" date="2019-03" db="EMBL/GenBank/DDBJ databases">
        <authorList>
            <person name="Mank J."/>
            <person name="Almeida P."/>
        </authorList>
    </citation>
    <scope>NUCLEOTIDE SEQUENCE</scope>
    <source>
        <strain evidence="2">78183</strain>
    </source>
</reference>
<protein>
    <submittedName>
        <fullName evidence="2">Uncharacterized protein</fullName>
    </submittedName>
</protein>
<keyword evidence="1" id="KW-0472">Membrane</keyword>
<dbReference type="EMBL" id="CAADRP010002074">
    <property type="protein sequence ID" value="VFU60751.1"/>
    <property type="molecule type" value="Genomic_DNA"/>
</dbReference>
<dbReference type="AlphaFoldDB" id="A0A6N2N1N0"/>
<keyword evidence="1" id="KW-1133">Transmembrane helix</keyword>
<evidence type="ECO:0000313" key="2">
    <source>
        <dbReference type="EMBL" id="VFU60751.1"/>
    </source>
</evidence>
<gene>
    <name evidence="2" type="ORF">SVIM_LOCUS450993</name>
</gene>
<proteinExistence type="predicted"/>
<evidence type="ECO:0000256" key="1">
    <source>
        <dbReference type="SAM" id="Phobius"/>
    </source>
</evidence>
<keyword evidence="1" id="KW-0812">Transmembrane</keyword>
<accession>A0A6N2N1N0</accession>
<feature type="transmembrane region" description="Helical" evidence="1">
    <location>
        <begin position="66"/>
        <end position="89"/>
    </location>
</feature>
<organism evidence="2">
    <name type="scientific">Salix viminalis</name>
    <name type="common">Common osier</name>
    <name type="synonym">Basket willow</name>
    <dbReference type="NCBI Taxonomy" id="40686"/>
    <lineage>
        <taxon>Eukaryota</taxon>
        <taxon>Viridiplantae</taxon>
        <taxon>Streptophyta</taxon>
        <taxon>Embryophyta</taxon>
        <taxon>Tracheophyta</taxon>
        <taxon>Spermatophyta</taxon>
        <taxon>Magnoliopsida</taxon>
        <taxon>eudicotyledons</taxon>
        <taxon>Gunneridae</taxon>
        <taxon>Pentapetalae</taxon>
        <taxon>rosids</taxon>
        <taxon>fabids</taxon>
        <taxon>Malpighiales</taxon>
        <taxon>Salicaceae</taxon>
        <taxon>Saliceae</taxon>
        <taxon>Salix</taxon>
    </lineage>
</organism>
<name>A0A6N2N1N0_SALVM</name>
<sequence length="128" mass="14326">MRGGLMISRSQLQGSWLELDDALWEWRRCPSSNVESKCPLMVEAELPSGGLFSVEVNLKRTCQLDLFLALEVVNFSIILISFGLMDMALKFETIPKLRLLIFATKPTNPAASNKNLLTTRPSLIEDAL</sequence>